<gene>
    <name evidence="1" type="primary">PPUP9211</name>
</gene>
<name>A0A0S7EJM7_9TELE</name>
<protein>
    <submittedName>
        <fullName evidence="1">PPUP9211</fullName>
    </submittedName>
</protein>
<sequence length="108" mass="11996">TSGDMTACCSGGNKIFDCKKNNCVFWLLLHLNLFFLKQKNNAAEFIRTHEGCPPASSVIHHILSNKPAPVWVINTALQSMMDDRGSNVAPVPYLPMPAREKLQDIITL</sequence>
<reference evidence="1" key="1">
    <citation type="submission" date="2014-12" db="EMBL/GenBank/DDBJ databases">
        <title>Parallel Evolution in Life History Adaptation Evident in the Tissue-Specific Poeciliopsis prolifica transcriptome.</title>
        <authorList>
            <person name="Jue N.K."/>
            <person name="Foley R.J."/>
            <person name="Obergfell C."/>
            <person name="Reznick D.N."/>
            <person name="O'Neill R.J."/>
            <person name="O'Neill M.J."/>
        </authorList>
    </citation>
    <scope>NUCLEOTIDE SEQUENCE</scope>
</reference>
<dbReference type="EMBL" id="GBYX01476476">
    <property type="protein sequence ID" value="JAO05201.1"/>
    <property type="molecule type" value="Transcribed_RNA"/>
</dbReference>
<proteinExistence type="predicted"/>
<feature type="non-terminal residue" evidence="1">
    <location>
        <position position="108"/>
    </location>
</feature>
<feature type="non-terminal residue" evidence="1">
    <location>
        <position position="1"/>
    </location>
</feature>
<dbReference type="AlphaFoldDB" id="A0A0S7EJM7"/>
<organism evidence="1">
    <name type="scientific">Poeciliopsis prolifica</name>
    <name type="common">blackstripe livebearer</name>
    <dbReference type="NCBI Taxonomy" id="188132"/>
    <lineage>
        <taxon>Eukaryota</taxon>
        <taxon>Metazoa</taxon>
        <taxon>Chordata</taxon>
        <taxon>Craniata</taxon>
        <taxon>Vertebrata</taxon>
        <taxon>Euteleostomi</taxon>
        <taxon>Actinopterygii</taxon>
        <taxon>Neopterygii</taxon>
        <taxon>Teleostei</taxon>
        <taxon>Neoteleostei</taxon>
        <taxon>Acanthomorphata</taxon>
        <taxon>Ovalentaria</taxon>
        <taxon>Atherinomorphae</taxon>
        <taxon>Cyprinodontiformes</taxon>
        <taxon>Poeciliidae</taxon>
        <taxon>Poeciliinae</taxon>
        <taxon>Poeciliopsis</taxon>
    </lineage>
</organism>
<evidence type="ECO:0000313" key="1">
    <source>
        <dbReference type="EMBL" id="JAO05201.1"/>
    </source>
</evidence>
<accession>A0A0S7EJM7</accession>